<evidence type="ECO:0000313" key="1">
    <source>
        <dbReference type="EMBL" id="HIU38834.1"/>
    </source>
</evidence>
<reference evidence="1" key="2">
    <citation type="journal article" date="2021" name="PeerJ">
        <title>Extensive microbial diversity within the chicken gut microbiome revealed by metagenomics and culture.</title>
        <authorList>
            <person name="Gilroy R."/>
            <person name="Ravi A."/>
            <person name="Getino M."/>
            <person name="Pursley I."/>
            <person name="Horton D.L."/>
            <person name="Alikhan N.F."/>
            <person name="Baker D."/>
            <person name="Gharbi K."/>
            <person name="Hall N."/>
            <person name="Watson M."/>
            <person name="Adriaenssens E.M."/>
            <person name="Foster-Nyarko E."/>
            <person name="Jarju S."/>
            <person name="Secka A."/>
            <person name="Antonio M."/>
            <person name="Oren A."/>
            <person name="Chaudhuri R.R."/>
            <person name="La Ragione R."/>
            <person name="Hildebrand F."/>
            <person name="Pallen M.J."/>
        </authorList>
    </citation>
    <scope>NUCLEOTIDE SEQUENCE</scope>
    <source>
        <strain evidence="1">17073</strain>
    </source>
</reference>
<proteinExistence type="predicted"/>
<name>A0A9D1IN45_9BACT</name>
<reference evidence="1" key="1">
    <citation type="submission" date="2020-10" db="EMBL/GenBank/DDBJ databases">
        <authorList>
            <person name="Gilroy R."/>
        </authorList>
    </citation>
    <scope>NUCLEOTIDE SEQUENCE</scope>
    <source>
        <strain evidence="1">17073</strain>
    </source>
</reference>
<gene>
    <name evidence="1" type="ORF">IAD18_04110</name>
</gene>
<comment type="caution">
    <text evidence="1">The sequence shown here is derived from an EMBL/GenBank/DDBJ whole genome shotgun (WGS) entry which is preliminary data.</text>
</comment>
<evidence type="ECO:0000313" key="2">
    <source>
        <dbReference type="Proteomes" id="UP000824076"/>
    </source>
</evidence>
<dbReference type="AlphaFoldDB" id="A0A9D1IN45"/>
<accession>A0A9D1IN45</accession>
<protein>
    <submittedName>
        <fullName evidence="1">Uncharacterized protein</fullName>
    </submittedName>
</protein>
<organism evidence="1 2">
    <name type="scientific">Candidatus Limisoma intestinavium</name>
    <dbReference type="NCBI Taxonomy" id="2840856"/>
    <lineage>
        <taxon>Bacteria</taxon>
        <taxon>Pseudomonadati</taxon>
        <taxon>Bacteroidota</taxon>
        <taxon>Bacteroidia</taxon>
        <taxon>Bacteroidales</taxon>
        <taxon>Candidatus Limisoma</taxon>
    </lineage>
</organism>
<dbReference type="EMBL" id="DVMS01000119">
    <property type="protein sequence ID" value="HIU38834.1"/>
    <property type="molecule type" value="Genomic_DNA"/>
</dbReference>
<dbReference type="Proteomes" id="UP000824076">
    <property type="component" value="Unassembled WGS sequence"/>
</dbReference>
<sequence>MRFAASIILSAAFLLLGFDVSAFEVPERSETLAGYDRVSVEKRMSARRLGGLEGLWVYPEERMTFAVEQIPDDGGLPVYRIVVTDSENVAIDCGSVAGYMQESADPKKLRLWFYSLVDARHCLAKPVECVATVTADGVIAIQRPKLKFRVSVNLTRFLPSLFGGLRIYPRMEKESIEPGMRKVWPVGDEAVFVVF</sequence>